<dbReference type="Gene3D" id="3.40.50.620">
    <property type="entry name" value="HUPs"/>
    <property type="match status" value="1"/>
</dbReference>
<proteinExistence type="predicted"/>
<dbReference type="GO" id="GO:0005886">
    <property type="term" value="C:plasma membrane"/>
    <property type="evidence" value="ECO:0007669"/>
    <property type="project" value="TreeGrafter"/>
</dbReference>
<dbReference type="OrthoDB" id="2216870at2"/>
<dbReference type="InterPro" id="IPR051599">
    <property type="entry name" value="Cell_Envelope_Assoc"/>
</dbReference>
<dbReference type="AlphaFoldDB" id="A0A1E5BEG3"/>
<comment type="caution">
    <text evidence="2">The sequence shown here is derived from an EMBL/GenBank/DDBJ whole genome shotgun (WGS) entry which is preliminary data.</text>
</comment>
<dbReference type="eggNOG" id="COG1434">
    <property type="taxonomic scope" value="Bacteria"/>
</dbReference>
<accession>A0A1E5BEG3</accession>
<dbReference type="InterPro" id="IPR003848">
    <property type="entry name" value="DUF218"/>
</dbReference>
<protein>
    <recommendedName>
        <fullName evidence="1">DUF218 domain-containing protein</fullName>
    </recommendedName>
</protein>
<dbReference type="Proteomes" id="UP000094741">
    <property type="component" value="Unassembled WGS sequence"/>
</dbReference>
<dbReference type="RefSeq" id="WP_017034918.1">
    <property type="nucleotide sequence ID" value="NZ_AJYQ02000097.1"/>
</dbReference>
<dbReference type="PANTHER" id="PTHR30336:SF20">
    <property type="entry name" value="DUF218 DOMAIN-CONTAINING PROTEIN"/>
    <property type="match status" value="1"/>
</dbReference>
<evidence type="ECO:0000313" key="2">
    <source>
        <dbReference type="EMBL" id="OEE33907.1"/>
    </source>
</evidence>
<dbReference type="STRING" id="1187848.A1QO_09205"/>
<feature type="domain" description="DUF218" evidence="1">
    <location>
        <begin position="26"/>
        <end position="144"/>
    </location>
</feature>
<dbReference type="Pfam" id="PF02698">
    <property type="entry name" value="DUF218"/>
    <property type="match status" value="1"/>
</dbReference>
<reference evidence="2 3" key="1">
    <citation type="journal article" date="2012" name="Science">
        <title>Ecological populations of bacteria act as socially cohesive units of antibiotic production and resistance.</title>
        <authorList>
            <person name="Cordero O.X."/>
            <person name="Wildschutte H."/>
            <person name="Kirkup B."/>
            <person name="Proehl S."/>
            <person name="Ngo L."/>
            <person name="Hussain F."/>
            <person name="Le Roux F."/>
            <person name="Mincer T."/>
            <person name="Polz M.F."/>
        </authorList>
    </citation>
    <scope>NUCLEOTIDE SEQUENCE [LARGE SCALE GENOMIC DNA]</scope>
    <source>
        <strain evidence="2 3">ZF-129</strain>
    </source>
</reference>
<name>A0A1E5BEG3_9VIBR</name>
<evidence type="ECO:0000313" key="3">
    <source>
        <dbReference type="Proteomes" id="UP000094741"/>
    </source>
</evidence>
<evidence type="ECO:0000259" key="1">
    <source>
        <dbReference type="Pfam" id="PF02698"/>
    </source>
</evidence>
<dbReference type="PANTHER" id="PTHR30336">
    <property type="entry name" value="INNER MEMBRANE PROTEIN, PROBABLE PERMEASE"/>
    <property type="match status" value="1"/>
</dbReference>
<organism evidence="2 3">
    <name type="scientific">Vibrio genomosp. F10 str. ZF-129</name>
    <dbReference type="NCBI Taxonomy" id="1187848"/>
    <lineage>
        <taxon>Bacteria</taxon>
        <taxon>Pseudomonadati</taxon>
        <taxon>Pseudomonadota</taxon>
        <taxon>Gammaproteobacteria</taxon>
        <taxon>Vibrionales</taxon>
        <taxon>Vibrionaceae</taxon>
        <taxon>Vibrio</taxon>
    </lineage>
</organism>
<dbReference type="InterPro" id="IPR014729">
    <property type="entry name" value="Rossmann-like_a/b/a_fold"/>
</dbReference>
<sequence>MTKRLYQHIETLWNYMLMGHTPKQSDIIFVLCSNDLRVASHAASLYQQGFAPRIVFSGGFGRFTEGHFDKTEAETFAAIAKDCGVPSEDIFIEKEATNTGENVTLGYELIRRLGLPHKKMLLVQKPFMERRSYATFMQQWPEPCEQVLVSSSSDGFFDYLNEDMPLDMVLRALSEDYERIKSYPQLGFQTEQEIPDSVEQAYQFICAHYLVIH</sequence>
<gene>
    <name evidence="2" type="ORF">A1QO_09205</name>
</gene>
<dbReference type="EMBL" id="AJYQ02000097">
    <property type="protein sequence ID" value="OEE33907.1"/>
    <property type="molecule type" value="Genomic_DNA"/>
</dbReference>
<dbReference type="CDD" id="cd06259">
    <property type="entry name" value="YdcF-like"/>
    <property type="match status" value="1"/>
</dbReference>